<organism evidence="1">
    <name type="scientific">marine sediment metagenome</name>
    <dbReference type="NCBI Taxonomy" id="412755"/>
    <lineage>
        <taxon>unclassified sequences</taxon>
        <taxon>metagenomes</taxon>
        <taxon>ecological metagenomes</taxon>
    </lineage>
</organism>
<dbReference type="SUPFAM" id="SSF53335">
    <property type="entry name" value="S-adenosyl-L-methionine-dependent methyltransferases"/>
    <property type="match status" value="1"/>
</dbReference>
<protein>
    <recommendedName>
        <fullName evidence="2">DNA methylase N-4/N-6 domain-containing protein</fullName>
    </recommendedName>
</protein>
<name>A0A0F9PF21_9ZZZZ</name>
<proteinExistence type="predicted"/>
<evidence type="ECO:0000313" key="1">
    <source>
        <dbReference type="EMBL" id="KKN23082.1"/>
    </source>
</evidence>
<gene>
    <name evidence="1" type="ORF">LCGC14_0908470</name>
</gene>
<reference evidence="1" key="1">
    <citation type="journal article" date="2015" name="Nature">
        <title>Complex archaea that bridge the gap between prokaryotes and eukaryotes.</title>
        <authorList>
            <person name="Spang A."/>
            <person name="Saw J.H."/>
            <person name="Jorgensen S.L."/>
            <person name="Zaremba-Niedzwiedzka K."/>
            <person name="Martijn J."/>
            <person name="Lind A.E."/>
            <person name="van Eijk R."/>
            <person name="Schleper C."/>
            <person name="Guy L."/>
            <person name="Ettema T.J."/>
        </authorList>
    </citation>
    <scope>NUCLEOTIDE SEQUENCE</scope>
</reference>
<evidence type="ECO:0008006" key="2">
    <source>
        <dbReference type="Google" id="ProtNLM"/>
    </source>
</evidence>
<dbReference type="Gene3D" id="3.40.50.150">
    <property type="entry name" value="Vaccinia Virus protein VP39"/>
    <property type="match status" value="1"/>
</dbReference>
<dbReference type="EMBL" id="LAZR01003006">
    <property type="protein sequence ID" value="KKN23082.1"/>
    <property type="molecule type" value="Genomic_DNA"/>
</dbReference>
<comment type="caution">
    <text evidence="1">The sequence shown here is derived from an EMBL/GenBank/DDBJ whole genome shotgun (WGS) entry which is preliminary data.</text>
</comment>
<dbReference type="InterPro" id="IPR029063">
    <property type="entry name" value="SAM-dependent_MTases_sf"/>
</dbReference>
<dbReference type="AlphaFoldDB" id="A0A0F9PF21"/>
<accession>A0A0F9PF21</accession>
<sequence length="120" mass="13161">MAAKRSSKKVKPAKPAALPSLAARPSALLDTRIVCCGDCLDQLGKLPDGCVDLVYIDLPSNSNRNYEVFWGDRAEPRPSGSGPRVNFDHRHASTAAYIEYVQPHCVERTVGPRALRWQTG</sequence>